<evidence type="ECO:0000313" key="1">
    <source>
        <dbReference type="EMBL" id="QJR09226.1"/>
    </source>
</evidence>
<evidence type="ECO:0000313" key="2">
    <source>
        <dbReference type="Proteomes" id="UP000501534"/>
    </source>
</evidence>
<dbReference type="AlphaFoldDB" id="A0A6M4GQ92"/>
<name>A0A6M4GQ92_9PROT</name>
<sequence length="74" mass="8437">MLLAACDDAGINETLEMLLSQPNEKRREVVQYLLQQFRETQAPQSLIEAFACLLDDNVAEKAYGVIYQCKRDLT</sequence>
<proteinExistence type="predicted"/>
<dbReference type="EMBL" id="CP053069">
    <property type="protein sequence ID" value="QJR09226.1"/>
    <property type="molecule type" value="Genomic_DNA"/>
</dbReference>
<keyword evidence="2" id="KW-1185">Reference proteome</keyword>
<dbReference type="Proteomes" id="UP000501534">
    <property type="component" value="Chromosome"/>
</dbReference>
<dbReference type="KEGG" id="uru:DSM104443_00263"/>
<reference evidence="1 2" key="1">
    <citation type="submission" date="2020-04" db="EMBL/GenBank/DDBJ databases">
        <title>Usitatibacter rugosus gen. nov., sp. nov. and Usitatibacter palustris sp. nov., novel members of Usitatibacteraceae fam. nov. within the order Nitrosomonadales isolated from soil.</title>
        <authorList>
            <person name="Huber K.J."/>
            <person name="Neumann-Schaal M."/>
            <person name="Geppert A."/>
            <person name="Luckner M."/>
            <person name="Wanner G."/>
            <person name="Overmann J."/>
        </authorList>
    </citation>
    <scope>NUCLEOTIDE SEQUENCE [LARGE SCALE GENOMIC DNA]</scope>
    <source>
        <strain evidence="1 2">0125_3</strain>
    </source>
</reference>
<accession>A0A6M4GQ92</accession>
<gene>
    <name evidence="1" type="ORF">DSM104443_00263</name>
</gene>
<protein>
    <submittedName>
        <fullName evidence="1">Uncharacterized protein</fullName>
    </submittedName>
</protein>
<organism evidence="1 2">
    <name type="scientific">Usitatibacter rugosus</name>
    <dbReference type="NCBI Taxonomy" id="2732067"/>
    <lineage>
        <taxon>Bacteria</taxon>
        <taxon>Pseudomonadati</taxon>
        <taxon>Pseudomonadota</taxon>
        <taxon>Betaproteobacteria</taxon>
        <taxon>Nitrosomonadales</taxon>
        <taxon>Usitatibacteraceae</taxon>
        <taxon>Usitatibacter</taxon>
    </lineage>
</organism>